<feature type="compositionally biased region" description="Polar residues" evidence="1">
    <location>
        <begin position="165"/>
        <end position="185"/>
    </location>
</feature>
<feature type="transmembrane region" description="Helical" evidence="2">
    <location>
        <begin position="49"/>
        <end position="69"/>
    </location>
</feature>
<keyword evidence="2" id="KW-0812">Transmembrane</keyword>
<dbReference type="Proteomes" id="UP000694844">
    <property type="component" value="Chromosome 2"/>
</dbReference>
<keyword evidence="2" id="KW-0472">Membrane</keyword>
<feature type="compositionally biased region" description="Basic and acidic residues" evidence="1">
    <location>
        <begin position="505"/>
        <end position="528"/>
    </location>
</feature>
<feature type="compositionally biased region" description="Polar residues" evidence="1">
    <location>
        <begin position="208"/>
        <end position="224"/>
    </location>
</feature>
<feature type="compositionally biased region" description="Low complexity" evidence="1">
    <location>
        <begin position="863"/>
        <end position="872"/>
    </location>
</feature>
<gene>
    <name evidence="4" type="primary">LOC111118037</name>
</gene>
<evidence type="ECO:0000256" key="2">
    <source>
        <dbReference type="SAM" id="Phobius"/>
    </source>
</evidence>
<name>A0A8B8CEK9_CRAVI</name>
<keyword evidence="3" id="KW-1185">Reference proteome</keyword>
<feature type="compositionally biased region" description="Low complexity" evidence="1">
    <location>
        <begin position="251"/>
        <end position="265"/>
    </location>
</feature>
<feature type="transmembrane region" description="Helical" evidence="2">
    <location>
        <begin position="81"/>
        <end position="104"/>
    </location>
</feature>
<accession>A0A8B8CEK9</accession>
<sequence>MSLRVHLLFNLPQYPITGISIFLLIVGVGSIAATVFGFIEVIWGSHMATGAWGGGVAVITGLYGAAAANSKGVCSVTSFTVIAFFCCLVSIGQGVMSAAGLEFHSGFYPNAQMYSDINEGHTKLIHSLLLGTAGLQFILALILALICTRHICIGRKREKTNQTNILYGTSPFQRGNERASSSSQAPLVGGKNRKKPKKKRNKSKPREQNTPSSSACIHHQTFTDSEQKIRGRRFGNMPVAGANIVEVQNFSGNNSRNSSMRGLRSFSNANESTRSSRRRQRPPLPLQGSRYDQETQGLLAQVQNKLALESGDSGYVRASPPEIIVPRASVSEFDLLDEAPENQNNRAQNSPNFIPITDTVNDPLSIEDDDELPPYEENPVRNERLYFPPSFNRTYTDEDIQSLENIDRHSDTISFNSELHSTSTFQSEERPSITGNVRPLSYFEEPQNLMRRERSHTLGSVPIPQLSLPNQGREKLVQDFYKFGEEDPQGVSYGEFTRTSDKIIAQEKPKPSDDSKYSAERALQRENSLKSNKKPNITEREHKNDFLYSKTFFTNEVDPRRLSKASTVSLPAGFAPPKPPRIFTVEMSSLQSPLNESQEIVKSSERRMDPSSIDMSQVVLRRKKPINKYISDDSGKTKPTSSLQPVQGDNVQSFAPLSVKTSQPDDHYSTFSNTKPYAQSSPKLKALEQLTLPTMSPCLSPIPNTVSKEDESSFTANLKDFDDANNMNRKSAAEKKRRKLDVKGRDPHPLSLLPYLTKSVSEFTNGNNISGIGKEKKKTLPKEHRDTEILHAKQSAIEDSDEELKKFLGIKCNSESVSDRKEIPLRKDPTSEMKSIPSLESCQEHSAAGRSRDFSGEDLQGGAAVESSSADARSSRRNASEATGSRNKPIYSILL</sequence>
<dbReference type="OrthoDB" id="6105246at2759"/>
<feature type="region of interest" description="Disordered" evidence="1">
    <location>
        <begin position="250"/>
        <end position="291"/>
    </location>
</feature>
<evidence type="ECO:0000313" key="4">
    <source>
        <dbReference type="RefSeq" id="XP_022313031.1"/>
    </source>
</evidence>
<feature type="compositionally biased region" description="Basic residues" evidence="1">
    <location>
        <begin position="191"/>
        <end position="203"/>
    </location>
</feature>
<feature type="region of interest" description="Disordered" evidence="1">
    <location>
        <begin position="706"/>
        <end position="746"/>
    </location>
</feature>
<feature type="compositionally biased region" description="Polar residues" evidence="1">
    <location>
        <begin position="669"/>
        <end position="680"/>
    </location>
</feature>
<dbReference type="GeneID" id="111118037"/>
<feature type="region of interest" description="Disordered" evidence="1">
    <location>
        <begin position="627"/>
        <end position="680"/>
    </location>
</feature>
<dbReference type="RefSeq" id="XP_022313031.1">
    <property type="nucleotide sequence ID" value="XM_022457323.1"/>
</dbReference>
<feature type="transmembrane region" description="Helical" evidence="2">
    <location>
        <begin position="21"/>
        <end position="43"/>
    </location>
</feature>
<proteinExistence type="predicted"/>
<reference evidence="4" key="1">
    <citation type="submission" date="2025-08" db="UniProtKB">
        <authorList>
            <consortium name="RefSeq"/>
        </authorList>
    </citation>
    <scope>IDENTIFICATION</scope>
    <source>
        <tissue evidence="4">Whole sample</tissue>
    </source>
</reference>
<protein>
    <submittedName>
        <fullName evidence="4">Uncharacterized protein LOC111118037</fullName>
    </submittedName>
</protein>
<keyword evidence="2" id="KW-1133">Transmembrane helix</keyword>
<feature type="region of interest" description="Disordered" evidence="1">
    <location>
        <begin position="816"/>
        <end position="895"/>
    </location>
</feature>
<feature type="region of interest" description="Disordered" evidence="1">
    <location>
        <begin position="505"/>
        <end position="541"/>
    </location>
</feature>
<feature type="transmembrane region" description="Helical" evidence="2">
    <location>
        <begin position="124"/>
        <end position="147"/>
    </location>
</feature>
<feature type="compositionally biased region" description="Polar residues" evidence="1">
    <location>
        <begin position="637"/>
        <end position="662"/>
    </location>
</feature>
<evidence type="ECO:0000256" key="1">
    <source>
        <dbReference type="SAM" id="MobiDB-lite"/>
    </source>
</evidence>
<dbReference type="KEGG" id="cvn:111118037"/>
<organism evidence="3 4">
    <name type="scientific">Crassostrea virginica</name>
    <name type="common">Eastern oyster</name>
    <dbReference type="NCBI Taxonomy" id="6565"/>
    <lineage>
        <taxon>Eukaryota</taxon>
        <taxon>Metazoa</taxon>
        <taxon>Spiralia</taxon>
        <taxon>Lophotrochozoa</taxon>
        <taxon>Mollusca</taxon>
        <taxon>Bivalvia</taxon>
        <taxon>Autobranchia</taxon>
        <taxon>Pteriomorphia</taxon>
        <taxon>Ostreida</taxon>
        <taxon>Ostreoidea</taxon>
        <taxon>Ostreidae</taxon>
        <taxon>Crassostrea</taxon>
    </lineage>
</organism>
<feature type="compositionally biased region" description="Basic and acidic residues" evidence="1">
    <location>
        <begin position="817"/>
        <end position="831"/>
    </location>
</feature>
<evidence type="ECO:0000313" key="3">
    <source>
        <dbReference type="Proteomes" id="UP000694844"/>
    </source>
</evidence>
<feature type="region of interest" description="Disordered" evidence="1">
    <location>
        <begin position="165"/>
        <end position="230"/>
    </location>
</feature>
<dbReference type="AlphaFoldDB" id="A0A8B8CEK9"/>